<feature type="region of interest" description="Disordered" evidence="6">
    <location>
        <begin position="1292"/>
        <end position="1311"/>
    </location>
</feature>
<dbReference type="PRINTS" id="PR00507">
    <property type="entry name" value="N12N6MTFRASE"/>
</dbReference>
<dbReference type="InterPro" id="IPR029063">
    <property type="entry name" value="SAM-dependent_MTases_sf"/>
</dbReference>
<dbReference type="PATRIC" id="fig|1297742.4.peg.4948"/>
<proteinExistence type="predicted"/>
<dbReference type="EMBL" id="CP012109">
    <property type="protein sequence ID" value="AKQ67990.1"/>
    <property type="molecule type" value="Genomic_DNA"/>
</dbReference>
<dbReference type="KEGG" id="mym:A176_004902"/>
<evidence type="ECO:0000313" key="10">
    <source>
        <dbReference type="Proteomes" id="UP000009026"/>
    </source>
</evidence>
<comment type="catalytic activity">
    <reaction evidence="5">
        <text>a 2'-deoxyadenosine in DNA + S-adenosyl-L-methionine = an N(6)-methyl-2'-deoxyadenosine in DNA + S-adenosyl-L-homocysteine + H(+)</text>
        <dbReference type="Rhea" id="RHEA:15197"/>
        <dbReference type="Rhea" id="RHEA-COMP:12418"/>
        <dbReference type="Rhea" id="RHEA-COMP:12419"/>
        <dbReference type="ChEBI" id="CHEBI:15378"/>
        <dbReference type="ChEBI" id="CHEBI:57856"/>
        <dbReference type="ChEBI" id="CHEBI:59789"/>
        <dbReference type="ChEBI" id="CHEBI:90615"/>
        <dbReference type="ChEBI" id="CHEBI:90616"/>
        <dbReference type="EC" id="2.1.1.72"/>
    </reaction>
</comment>
<feature type="region of interest" description="Disordered" evidence="6">
    <location>
        <begin position="109"/>
        <end position="129"/>
    </location>
</feature>
<dbReference type="Gene3D" id="3.40.50.150">
    <property type="entry name" value="Vaccinia Virus protein VP39"/>
    <property type="match status" value="2"/>
</dbReference>
<dbReference type="EC" id="2.1.1.72" evidence="1"/>
<keyword evidence="4" id="KW-0949">S-adenosyl-L-methionine</keyword>
<dbReference type="InterPro" id="IPR046820">
    <property type="entry name" value="MmeI_TRD"/>
</dbReference>
<keyword evidence="3" id="KW-0808">Transferase</keyword>
<evidence type="ECO:0000256" key="6">
    <source>
        <dbReference type="SAM" id="MobiDB-lite"/>
    </source>
</evidence>
<dbReference type="STRING" id="1297742.A176_004902"/>
<evidence type="ECO:0000313" key="9">
    <source>
        <dbReference type="EMBL" id="AKQ67990.1"/>
    </source>
</evidence>
<dbReference type="GO" id="GO:0009007">
    <property type="term" value="F:site-specific DNA-methyltransferase (adenine-specific) activity"/>
    <property type="evidence" value="ECO:0007669"/>
    <property type="project" value="UniProtKB-EC"/>
</dbReference>
<evidence type="ECO:0000256" key="2">
    <source>
        <dbReference type="ARBA" id="ARBA00022603"/>
    </source>
</evidence>
<dbReference type="Pfam" id="PF20466">
    <property type="entry name" value="MmeI_TRD"/>
    <property type="match status" value="1"/>
</dbReference>
<sequence>MAGGALMSGQNLGGDVERRYHQTWMGMAQPFEGLVVSIPVLEDAQCMQRLPVSAQSRFVLLAGRESSRVTDVPRFLREVLGYAEDDFTSVFPEDLQLDIAEGQQTIKPTRGLLRRGPPPAKPEGLPDDSTPISRAAEGFALLTWELPAGLDLDKKEDTTGTWFYEPTAKFDRLLRAARVPIGLLFNGDSVRLVYAPHGETSGHITFRFKDIVTASGRPLFDAMVMLLHARRFFGVLPEHQLPALLEQSRRRQADVTDELSDQVLEALGILLTGFETAAERDGSRALDEALSRDEDHVYGGLLSTLLRLVFILYAEDRGLLPVDQEPYRDDLSVKALHAQLVEDSSQYPDSMNRRFGAWPRLLALFRCIYLGASHDKLRMPARRGQLFDPDTFPFLGGTSSTDASTDARVPPVDDETVLQVLERLIFLKGQRLSFKSLDVEQIGSVYEGLMGIHVKRLTGAGICLKPSKVWVSVNEVLVQPAKRRAAWLEAVAGLDAKAVKALSKALEQASTQQMILTALEPYRVKGTETRRPSQLVLQPGAERRQTSSHYTPRSISAPIVRRALEPLLKTMGPQPSSERLLNLKICDPAMGSGAFLVESCRFLADQVVAAWTREGVLKRDKHEDEVMRARRLVAQRCLYGVDKNPWAVKLAKLSLWLVTLAKTEPFTFLDHALKCGDSLVGLDLDQLQAFHWDPTSKKQSELSWAFIKKALTRSLEKREEILQLALDLEGPERKPLQLDLDPGRVKEGLLRDADAALEDIKRIANACVGAFFARGSDKEREKERFRRSNLIGTWLSTAKNGVLPPLPADIAAFSAPSGTFHWPLEFPEVFHGSRPDPLDNEQPNKTAWIDGFVGNPPFAGKNTIIETGGENYLPWLQTVHEGAHGNADLSAHFFRRAFHLLGEHGSFGFIATNTIAQGDTRVTGLKYLVDHGGHLYDAVRSMKWPLAGANVSVSVVHLAKGHVSDLKLEPRLDHLPVKHLNSRLRGKPDRADPLVLTANTGKSFQGCIVLGMGFVLSPEQRVALVAKSPRNAERIFRYVGGEEINSDPRSSLERHVINFGQMDLAEAERWPDLIRIVRELVKPERDKNNRGGYRKWWWQFAEKRSELQETLRKSERCLAISLVSKHLTFEWRPTDVVFSHSAGVFALSQERWLTLLQSRVHEVWARLLSSSLEDRLRYTPSDCFETFPFPVLGKASGLDALGKRFHFERSQYMQANNIGLTTTYNRLKDKSVIDTATQRLRDLHVAVDQAVLDAYGWNDIHAPLYCGATAKQLEAFEDEVLDRLFDLNAQRAHEEAHPTVRRPSKSRTQTA</sequence>
<evidence type="ECO:0000259" key="7">
    <source>
        <dbReference type="Pfam" id="PF07669"/>
    </source>
</evidence>
<evidence type="ECO:0000256" key="4">
    <source>
        <dbReference type="ARBA" id="ARBA00022691"/>
    </source>
</evidence>
<keyword evidence="10" id="KW-1185">Reference proteome</keyword>
<dbReference type="InterPro" id="IPR011639">
    <property type="entry name" value="MethylTrfase_TaqI-like_dom"/>
</dbReference>
<accession>A0A0H4X2X2</accession>
<evidence type="ECO:0000259" key="8">
    <source>
        <dbReference type="Pfam" id="PF20466"/>
    </source>
</evidence>
<dbReference type="SUPFAM" id="SSF53335">
    <property type="entry name" value="S-adenosyl-L-methionine-dependent methyltransferases"/>
    <property type="match status" value="1"/>
</dbReference>
<dbReference type="InterPro" id="IPR050953">
    <property type="entry name" value="N4_N6_ade-DNA_methylase"/>
</dbReference>
<evidence type="ECO:0000256" key="5">
    <source>
        <dbReference type="ARBA" id="ARBA00047942"/>
    </source>
</evidence>
<dbReference type="eggNOG" id="COG1002">
    <property type="taxonomic scope" value="Bacteria"/>
</dbReference>
<dbReference type="PANTHER" id="PTHR33841">
    <property type="entry name" value="DNA METHYLTRANSFERASE YEEA-RELATED"/>
    <property type="match status" value="1"/>
</dbReference>
<organism evidence="9 10">
    <name type="scientific">Pseudomyxococcus hansupus</name>
    <dbReference type="NCBI Taxonomy" id="1297742"/>
    <lineage>
        <taxon>Bacteria</taxon>
        <taxon>Pseudomonadati</taxon>
        <taxon>Myxococcota</taxon>
        <taxon>Myxococcia</taxon>
        <taxon>Myxococcales</taxon>
        <taxon>Cystobacterineae</taxon>
        <taxon>Myxococcaceae</taxon>
        <taxon>Pseudomyxococcus</taxon>
    </lineage>
</organism>
<reference evidence="9 10" key="1">
    <citation type="journal article" date="2016" name="PLoS ONE">
        <title>Complete Genome Sequence and Comparative Genomics of a Novel Myxobacterium Myxococcus hansupus.</title>
        <authorList>
            <person name="Sharma G."/>
            <person name="Narwani T."/>
            <person name="Subramanian S."/>
        </authorList>
    </citation>
    <scope>NUCLEOTIDE SEQUENCE [LARGE SCALE GENOMIC DNA]</scope>
    <source>
        <strain evidence="10">mixupus</strain>
    </source>
</reference>
<gene>
    <name evidence="9" type="ORF">A176_004902</name>
</gene>
<dbReference type="REBASE" id="116544">
    <property type="entry name" value="Msp436ORF4902P"/>
</dbReference>
<dbReference type="GO" id="GO:0032259">
    <property type="term" value="P:methylation"/>
    <property type="evidence" value="ECO:0007669"/>
    <property type="project" value="UniProtKB-KW"/>
</dbReference>
<dbReference type="GO" id="GO:0006304">
    <property type="term" value="P:DNA modification"/>
    <property type="evidence" value="ECO:0007669"/>
    <property type="project" value="InterPro"/>
</dbReference>
<keyword evidence="2" id="KW-0489">Methyltransferase</keyword>
<dbReference type="Proteomes" id="UP000009026">
    <property type="component" value="Chromosome"/>
</dbReference>
<dbReference type="PANTHER" id="PTHR33841:SF1">
    <property type="entry name" value="DNA METHYLTRANSFERASE A"/>
    <property type="match status" value="1"/>
</dbReference>
<feature type="domain" description="Type II methyltransferase M.TaqI-like" evidence="7">
    <location>
        <begin position="637"/>
        <end position="917"/>
    </location>
</feature>
<evidence type="ECO:0000256" key="1">
    <source>
        <dbReference type="ARBA" id="ARBA00011900"/>
    </source>
</evidence>
<feature type="domain" description="MmeI-like target recognition" evidence="8">
    <location>
        <begin position="1013"/>
        <end position="1191"/>
    </location>
</feature>
<protein>
    <recommendedName>
        <fullName evidence="1">site-specific DNA-methyltransferase (adenine-specific)</fullName>
        <ecNumber evidence="1">2.1.1.72</ecNumber>
    </recommendedName>
</protein>
<evidence type="ECO:0000256" key="3">
    <source>
        <dbReference type="ARBA" id="ARBA00022679"/>
    </source>
</evidence>
<name>A0A0H4X2X2_9BACT</name>
<dbReference type="Pfam" id="PF07669">
    <property type="entry name" value="Eco57I"/>
    <property type="match status" value="1"/>
</dbReference>